<dbReference type="InterPro" id="IPR032710">
    <property type="entry name" value="NTF2-like_dom_sf"/>
</dbReference>
<feature type="domain" description="SnoaL-like" evidence="1">
    <location>
        <begin position="7"/>
        <end position="109"/>
    </location>
</feature>
<protein>
    <submittedName>
        <fullName evidence="2">SnoaL-like domain-containing protein</fullName>
    </submittedName>
</protein>
<dbReference type="RefSeq" id="WP_074206196.1">
    <property type="nucleotide sequence ID" value="NZ_FSQW01000002.1"/>
</dbReference>
<dbReference type="OrthoDB" id="9803684at2"/>
<dbReference type="InterPro" id="IPR037401">
    <property type="entry name" value="SnoaL-like"/>
</dbReference>
<dbReference type="Pfam" id="PF12680">
    <property type="entry name" value="SnoaL_2"/>
    <property type="match status" value="1"/>
</dbReference>
<dbReference type="STRING" id="1123272.SAMN02745824_3318"/>
<dbReference type="AlphaFoldDB" id="A0A1N6HJH7"/>
<keyword evidence="3" id="KW-1185">Reference proteome</keyword>
<accession>A0A1N6HJH7</accession>
<dbReference type="SUPFAM" id="SSF54427">
    <property type="entry name" value="NTF2-like"/>
    <property type="match status" value="1"/>
</dbReference>
<organism evidence="2 3">
    <name type="scientific">Parasphingorhabdus marina DSM 22363</name>
    <dbReference type="NCBI Taxonomy" id="1123272"/>
    <lineage>
        <taxon>Bacteria</taxon>
        <taxon>Pseudomonadati</taxon>
        <taxon>Pseudomonadota</taxon>
        <taxon>Alphaproteobacteria</taxon>
        <taxon>Sphingomonadales</taxon>
        <taxon>Sphingomonadaceae</taxon>
        <taxon>Parasphingorhabdus</taxon>
    </lineage>
</organism>
<evidence type="ECO:0000259" key="1">
    <source>
        <dbReference type="Pfam" id="PF12680"/>
    </source>
</evidence>
<gene>
    <name evidence="2" type="ORF">SAMN02745824_3318</name>
</gene>
<dbReference type="Proteomes" id="UP000185192">
    <property type="component" value="Unassembled WGS sequence"/>
</dbReference>
<evidence type="ECO:0000313" key="3">
    <source>
        <dbReference type="Proteomes" id="UP000185192"/>
    </source>
</evidence>
<proteinExistence type="predicted"/>
<dbReference type="Gene3D" id="3.10.450.50">
    <property type="match status" value="1"/>
</dbReference>
<evidence type="ECO:0000313" key="2">
    <source>
        <dbReference type="EMBL" id="SIO19902.1"/>
    </source>
</evidence>
<name>A0A1N6HJH7_9SPHN</name>
<sequence>MPVRKRVEAFVDAVVNGDHGEAIANFYHPDASMQENREPPREGRDQLIVHEQAGMRRIQSMITHQPEAVLVDGDHVAIAWTFDSVGKDGVTRRLHEVALQEWRGDRIARERFVYDSATAWQPVSSPDNSKD</sequence>
<reference evidence="3" key="1">
    <citation type="submission" date="2016-11" db="EMBL/GenBank/DDBJ databases">
        <authorList>
            <person name="Varghese N."/>
            <person name="Submissions S."/>
        </authorList>
    </citation>
    <scope>NUCLEOTIDE SEQUENCE [LARGE SCALE GENOMIC DNA]</scope>
    <source>
        <strain evidence="3">DSM 22363</strain>
    </source>
</reference>
<dbReference type="EMBL" id="FSQW01000002">
    <property type="protein sequence ID" value="SIO19902.1"/>
    <property type="molecule type" value="Genomic_DNA"/>
</dbReference>